<dbReference type="EMBL" id="AB174147">
    <property type="protein sequence ID" value="BAE91209.1"/>
    <property type="molecule type" value="mRNA"/>
</dbReference>
<proteinExistence type="evidence at transcript level"/>
<name>I7GJ79_MACFA</name>
<dbReference type="AlphaFoldDB" id="I7GJ79"/>
<sequence>MAKNMKDGVTRFWSPISTPPLAMIKRECFLLEFQEI</sequence>
<organism evidence="1">
    <name type="scientific">Macaca fascicularis</name>
    <name type="common">Crab-eating macaque</name>
    <name type="synonym">Cynomolgus monkey</name>
    <dbReference type="NCBI Taxonomy" id="9541"/>
    <lineage>
        <taxon>Eukaryota</taxon>
        <taxon>Metazoa</taxon>
        <taxon>Chordata</taxon>
        <taxon>Craniata</taxon>
        <taxon>Vertebrata</taxon>
        <taxon>Euteleostomi</taxon>
        <taxon>Mammalia</taxon>
        <taxon>Eutheria</taxon>
        <taxon>Euarchontoglires</taxon>
        <taxon>Primates</taxon>
        <taxon>Haplorrhini</taxon>
        <taxon>Catarrhini</taxon>
        <taxon>Cercopithecidae</taxon>
        <taxon>Cercopithecinae</taxon>
        <taxon>Macaca</taxon>
    </lineage>
</organism>
<reference evidence="1" key="1">
    <citation type="journal article" date="2007" name="PLoS Biol.">
        <title>Rate of evolution in brain-expressed genes in humans and other primates.</title>
        <authorList>
            <person name="Wang H.-Y."/>
            <person name="Chien H.-C."/>
            <person name="Osada N."/>
            <person name="Hashimoto K."/>
            <person name="Sugano S."/>
            <person name="Gojobori T."/>
            <person name="Chou C.-K."/>
            <person name="Tsai S.-F."/>
            <person name="Wu C.-I."/>
            <person name="Shen C.-K.J."/>
        </authorList>
    </citation>
    <scope>NUCLEOTIDE SEQUENCE</scope>
</reference>
<protein>
    <submittedName>
        <fullName evidence="1">Macaca fascicularis brain cDNA clone: QmoA-12551, similar to human protein tyrosine phosphatase type IVA, member 1(PTP4A1), mRNA, RefSeq: NM_003463.2</fullName>
    </submittedName>
</protein>
<accession>I7GJ79</accession>
<evidence type="ECO:0000313" key="1">
    <source>
        <dbReference type="EMBL" id="BAE91209.1"/>
    </source>
</evidence>